<organism>
    <name type="scientific">Branchiostoma floridae</name>
    <name type="common">Florida lancelet</name>
    <name type="synonym">Amphioxus</name>
    <dbReference type="NCBI Taxonomy" id="7739"/>
    <lineage>
        <taxon>Eukaryota</taxon>
        <taxon>Metazoa</taxon>
        <taxon>Chordata</taxon>
        <taxon>Cephalochordata</taxon>
        <taxon>Leptocardii</taxon>
        <taxon>Amphioxiformes</taxon>
        <taxon>Branchiostomatidae</taxon>
        <taxon>Branchiostoma</taxon>
    </lineage>
</organism>
<dbReference type="EMBL" id="GG666558">
    <property type="protein sequence ID" value="EEN55612.1"/>
    <property type="molecule type" value="Genomic_DNA"/>
</dbReference>
<dbReference type="InParanoid" id="C3YVS8"/>
<keyword evidence="2" id="KW-1133">Transmembrane helix</keyword>
<accession>C3YVS8</accession>
<gene>
    <name evidence="3" type="ORF">BRAFLDRAFT_77697</name>
</gene>
<dbReference type="AlphaFoldDB" id="C3YVS8"/>
<evidence type="ECO:0000256" key="1">
    <source>
        <dbReference type="SAM" id="MobiDB-lite"/>
    </source>
</evidence>
<protein>
    <submittedName>
        <fullName evidence="3">Uncharacterized protein</fullName>
    </submittedName>
</protein>
<keyword evidence="2" id="KW-0812">Transmembrane</keyword>
<sequence length="328" mass="36357">MDMAEDVITPETVPYVNTNNSSELDLTQLRSDDRMQKDLGPYVVSNTFQNPMYETGCIPSEINADGSVPVKDNTTSPESQHFRNTPERLTNSSKEDKGEHSYINAGCNEHDDGDHKPYTTQVVDTSQAIKTVSADVHPNPNNNICQNPCNNIYPGPIPTTTTEKDDQGENVNPQNDIEAAIDEHIDILDDETALEPYAVAYECTSDKSEHDADKVDSGHDINAKKQSAGPNSLNWNPMYVSNVLQKERCQCSYGWVCVAVIITALLVASIIFGIWLYYKNTSQDVQKTNFVEMLLDLEDKALSYSYLPDDNQKGLGVENLNDLLPGNG</sequence>
<feature type="transmembrane region" description="Helical" evidence="2">
    <location>
        <begin position="253"/>
        <end position="278"/>
    </location>
</feature>
<name>C3YVS8_BRAFL</name>
<reference evidence="3" key="1">
    <citation type="journal article" date="2008" name="Nature">
        <title>The amphioxus genome and the evolution of the chordate karyotype.</title>
        <authorList>
            <consortium name="US DOE Joint Genome Institute (JGI-PGF)"/>
            <person name="Putnam N.H."/>
            <person name="Butts T."/>
            <person name="Ferrier D.E.K."/>
            <person name="Furlong R.F."/>
            <person name="Hellsten U."/>
            <person name="Kawashima T."/>
            <person name="Robinson-Rechavi M."/>
            <person name="Shoguchi E."/>
            <person name="Terry A."/>
            <person name="Yu J.-K."/>
            <person name="Benito-Gutierrez E.L."/>
            <person name="Dubchak I."/>
            <person name="Garcia-Fernandez J."/>
            <person name="Gibson-Brown J.J."/>
            <person name="Grigoriev I.V."/>
            <person name="Horton A.C."/>
            <person name="de Jong P.J."/>
            <person name="Jurka J."/>
            <person name="Kapitonov V.V."/>
            <person name="Kohara Y."/>
            <person name="Kuroki Y."/>
            <person name="Lindquist E."/>
            <person name="Lucas S."/>
            <person name="Osoegawa K."/>
            <person name="Pennacchio L.A."/>
            <person name="Salamov A.A."/>
            <person name="Satou Y."/>
            <person name="Sauka-Spengler T."/>
            <person name="Schmutz J."/>
            <person name="Shin-I T."/>
            <person name="Toyoda A."/>
            <person name="Bronner-Fraser M."/>
            <person name="Fujiyama A."/>
            <person name="Holland L.Z."/>
            <person name="Holland P.W.H."/>
            <person name="Satoh N."/>
            <person name="Rokhsar D.S."/>
        </authorList>
    </citation>
    <scope>NUCLEOTIDE SEQUENCE [LARGE SCALE GENOMIC DNA]</scope>
    <source>
        <strain evidence="3">S238N-H82</strain>
        <tissue evidence="3">Testes</tissue>
    </source>
</reference>
<keyword evidence="2" id="KW-0472">Membrane</keyword>
<evidence type="ECO:0000313" key="3">
    <source>
        <dbReference type="EMBL" id="EEN55612.1"/>
    </source>
</evidence>
<evidence type="ECO:0000256" key="2">
    <source>
        <dbReference type="SAM" id="Phobius"/>
    </source>
</evidence>
<feature type="region of interest" description="Disordered" evidence="1">
    <location>
        <begin position="64"/>
        <end position="100"/>
    </location>
</feature>
<proteinExistence type="predicted"/>